<feature type="region of interest" description="Disordered" evidence="1">
    <location>
        <begin position="184"/>
        <end position="244"/>
    </location>
</feature>
<sequence length="277" mass="30052">MASLAAKLASAAEIQRPKSCSGGNEQLKGAQQSDNDSRPRALRRNMQFSPGSHLVVLRDDEGSRNAANLHRSSNKSTDLSQESTSRSVPQQRNVITEPDLLQKRPRHMAFHDGIQRELEARSALYAKRNSNLTPPPVSFDNDPNPPAFFRENFPIPLRSRHEASEHREETHLCIDSLTSVSGKGKLPASGAISNPALSPSIDSSSSQNSIPDSLKTKSSESNGISPTTSLRSLAPGPRSLDSSDPLYASTLRSLNMFGSEDGKELGHTLEVGLLMTF</sequence>
<keyword evidence="3" id="KW-1185">Reference proteome</keyword>
<organism evidence="2 3">
    <name type="scientific">Malassezia yamatoensis</name>
    <dbReference type="NCBI Taxonomy" id="253288"/>
    <lineage>
        <taxon>Eukaryota</taxon>
        <taxon>Fungi</taxon>
        <taxon>Dikarya</taxon>
        <taxon>Basidiomycota</taxon>
        <taxon>Ustilaginomycotina</taxon>
        <taxon>Malasseziomycetes</taxon>
        <taxon>Malasseziales</taxon>
        <taxon>Malasseziaceae</taxon>
        <taxon>Malassezia</taxon>
    </lineage>
</organism>
<feature type="compositionally biased region" description="Polar residues" evidence="1">
    <location>
        <begin position="21"/>
        <end position="34"/>
    </location>
</feature>
<feature type="compositionally biased region" description="Low complexity" evidence="1">
    <location>
        <begin position="193"/>
        <end position="213"/>
    </location>
</feature>
<gene>
    <name evidence="2" type="ORF">MYAM1_002045</name>
</gene>
<accession>A0AAJ5YT43</accession>
<proteinExistence type="predicted"/>
<evidence type="ECO:0000256" key="1">
    <source>
        <dbReference type="SAM" id="MobiDB-lite"/>
    </source>
</evidence>
<evidence type="ECO:0000313" key="2">
    <source>
        <dbReference type="EMBL" id="WFC99301.1"/>
    </source>
</evidence>
<dbReference type="AlphaFoldDB" id="A0AAJ5YT43"/>
<dbReference type="Proteomes" id="UP001219567">
    <property type="component" value="Chromosome 2"/>
</dbReference>
<feature type="compositionally biased region" description="Polar residues" evidence="1">
    <location>
        <begin position="219"/>
        <end position="231"/>
    </location>
</feature>
<dbReference type="EMBL" id="CP119944">
    <property type="protein sequence ID" value="WFC99301.1"/>
    <property type="molecule type" value="Genomic_DNA"/>
</dbReference>
<feature type="region of interest" description="Disordered" evidence="1">
    <location>
        <begin position="1"/>
        <end position="91"/>
    </location>
</feature>
<feature type="compositionally biased region" description="Polar residues" evidence="1">
    <location>
        <begin position="70"/>
        <end position="91"/>
    </location>
</feature>
<feature type="compositionally biased region" description="Low complexity" evidence="1">
    <location>
        <begin position="1"/>
        <end position="12"/>
    </location>
</feature>
<reference evidence="2 3" key="1">
    <citation type="submission" date="2023-03" db="EMBL/GenBank/DDBJ databases">
        <title>Mating type loci evolution in Malassezia.</title>
        <authorList>
            <person name="Coelho M.A."/>
        </authorList>
    </citation>
    <scope>NUCLEOTIDE SEQUENCE [LARGE SCALE GENOMIC DNA]</scope>
    <source>
        <strain evidence="2 3">CBS 9725</strain>
    </source>
</reference>
<protein>
    <submittedName>
        <fullName evidence="2">Uncharacterized protein</fullName>
    </submittedName>
</protein>
<evidence type="ECO:0000313" key="3">
    <source>
        <dbReference type="Proteomes" id="UP001219567"/>
    </source>
</evidence>
<name>A0AAJ5YT43_9BASI</name>